<accession>A0AAU8G6A1</accession>
<sequence>MGFETPEPELKELVKKAGLGTIQLPDFQRSYRWDDERIRELLVTVLRGHPMGVLMLLVTGGEHVHFQPRALERVDQDAAADKRDLAVPEELLLDGQQRLTSLYQALAGSGVVDTRDAKKKQIRRRYFVDVELALGSAEDQNDAVQSLPEDGIERRNFDRDVVRDLSTFENQVAAGVMPFTALFDGSATGWLIAYMTAGGQEEQTRRTAVFADFNARVVNPVQAYKIPAIRLDKNTTKEAVATVFNKVNQGGLRLDNFELLTAIFAGDRKHFQRTGTDFRLRDDWDETRKVKDSWSVLSQLKETDFLQMVLLLASLARRDADVAAGKERPRRVTGRGDDVLDLTLEEYLTWAPRVRDALPWTAHFFTSLHIHTDEFLPYRTQAVPLTVFRVLLGDDADVHTVRARLRRWYWCGVLGELYSGSTETRFARDVEQVPAWARAAKTGEEGATPKTVADAQFAESRLWSLQTRNAAAYKGLYALMLAQGPVDWKRDLLMDHAAYFDLNVDIHHIFPKKYCEDAGLDKARWNSVVNKTPLAQKTNIWLRGDSPAVYVERLQKDQSLAPEKLDELLATHLVDPAALRAADFEAFFRARQEALVGVVEQAIGKRIFRDLSEGRPTDLPEAYENEPDDIDDADLDVEDYEGEVA</sequence>
<dbReference type="PANTHER" id="PTHR37292">
    <property type="entry name" value="VNG6097C"/>
    <property type="match status" value="1"/>
</dbReference>
<proteinExistence type="predicted"/>
<dbReference type="InterPro" id="IPR004919">
    <property type="entry name" value="GmrSD_N"/>
</dbReference>
<feature type="region of interest" description="Disordered" evidence="1">
    <location>
        <begin position="615"/>
        <end position="645"/>
    </location>
</feature>
<dbReference type="PANTHER" id="PTHR37292:SF2">
    <property type="entry name" value="DUF262 DOMAIN-CONTAINING PROTEIN"/>
    <property type="match status" value="1"/>
</dbReference>
<feature type="compositionally biased region" description="Acidic residues" evidence="1">
    <location>
        <begin position="621"/>
        <end position="645"/>
    </location>
</feature>
<organism evidence="3">
    <name type="scientific">Cellulosimicrobium sp. ES-005</name>
    <dbReference type="NCBI Taxonomy" id="3163031"/>
    <lineage>
        <taxon>Bacteria</taxon>
        <taxon>Bacillati</taxon>
        <taxon>Actinomycetota</taxon>
        <taxon>Actinomycetes</taxon>
        <taxon>Micrococcales</taxon>
        <taxon>Promicromonosporaceae</taxon>
        <taxon>Cellulosimicrobium</taxon>
    </lineage>
</organism>
<gene>
    <name evidence="3" type="ORF">ABRQ22_10015</name>
</gene>
<feature type="domain" description="GmrSD restriction endonucleases N-terminal" evidence="2">
    <location>
        <begin position="10"/>
        <end position="264"/>
    </location>
</feature>
<protein>
    <submittedName>
        <fullName evidence="3">DUF262 domain-containing protein</fullName>
    </submittedName>
</protein>
<dbReference type="EMBL" id="CP159290">
    <property type="protein sequence ID" value="XCH31981.1"/>
    <property type="molecule type" value="Genomic_DNA"/>
</dbReference>
<dbReference type="AlphaFoldDB" id="A0AAU8G6A1"/>
<dbReference type="RefSeq" id="WP_353709405.1">
    <property type="nucleotide sequence ID" value="NZ_CP159290.1"/>
</dbReference>
<evidence type="ECO:0000313" key="3">
    <source>
        <dbReference type="EMBL" id="XCH31981.1"/>
    </source>
</evidence>
<dbReference type="Pfam" id="PF03235">
    <property type="entry name" value="GmrSD_N"/>
    <property type="match status" value="1"/>
</dbReference>
<evidence type="ECO:0000256" key="1">
    <source>
        <dbReference type="SAM" id="MobiDB-lite"/>
    </source>
</evidence>
<reference evidence="3" key="1">
    <citation type="submission" date="2024-06" db="EMBL/GenBank/DDBJ databases">
        <title>Complete genome sequence of the cellulolytic actinobacterium, Cellulosimicrobium ES-005.</title>
        <authorList>
            <person name="Matthews C.T."/>
            <person name="Underwood K.D."/>
            <person name="Ghanchi K.M."/>
            <person name="Fields S.D."/>
            <person name="Gardner S.G."/>
        </authorList>
    </citation>
    <scope>NUCLEOTIDE SEQUENCE</scope>
    <source>
        <strain evidence="3">ES-005</strain>
    </source>
</reference>
<evidence type="ECO:0000259" key="2">
    <source>
        <dbReference type="Pfam" id="PF03235"/>
    </source>
</evidence>
<name>A0AAU8G6A1_9MICO</name>